<dbReference type="GO" id="GO:0016740">
    <property type="term" value="F:transferase activity"/>
    <property type="evidence" value="ECO:0007669"/>
    <property type="project" value="UniProtKB-KW"/>
</dbReference>
<evidence type="ECO:0000313" key="1">
    <source>
        <dbReference type="EMBL" id="MBC8362998.1"/>
    </source>
</evidence>
<name>A0A8J6NYA2_9BACT</name>
<gene>
    <name evidence="1" type="ORF">H8E23_16560</name>
</gene>
<reference evidence="1 2" key="1">
    <citation type="submission" date="2020-08" db="EMBL/GenBank/DDBJ databases">
        <title>Bridging the membrane lipid divide: bacteria of the FCB group superphylum have the potential to synthesize archaeal ether lipids.</title>
        <authorList>
            <person name="Villanueva L."/>
            <person name="Von Meijenfeldt F.A.B."/>
            <person name="Westbye A.B."/>
            <person name="Yadav S."/>
            <person name="Hopmans E.C."/>
            <person name="Dutilh B.E."/>
            <person name="Sinninghe Damste J.S."/>
        </authorList>
    </citation>
    <scope>NUCLEOTIDE SEQUENCE [LARGE SCALE GENOMIC DNA]</scope>
    <source>
        <strain evidence="1">NIOZ-UU30</strain>
    </source>
</reference>
<dbReference type="Gene3D" id="3.10.450.620">
    <property type="entry name" value="JHP933, nucleotidyltransferase-like core domain"/>
    <property type="match status" value="1"/>
</dbReference>
<evidence type="ECO:0000313" key="2">
    <source>
        <dbReference type="Proteomes" id="UP000603434"/>
    </source>
</evidence>
<dbReference type="Proteomes" id="UP000603434">
    <property type="component" value="Unassembled WGS sequence"/>
</dbReference>
<sequence length="268" mass="31322">MIILDNIYAQSGSERIVFQGGTALRWIYGGMRFSEDLDFVSHLSIQDIEKFLYKATKKIQNACIAQFGAGQLECQKKRSRKQAGKYFFIYRPDAQRERIAVRVEFEKLKTGLGPDYKTFIFRDLPSVSSLVAQGDLMMLYSSSIILAETLEEILSDKIRALYERKYLKGRDIYDIWWLVNHLRVKPKWDAMRKKLMMYETPFIPARKSDFFLKDKFTPAITASMKADLPRFIPQNVLSKYQEDNFIEFIAALRKVTSDLLDQGMKEHF</sequence>
<comment type="caution">
    <text evidence="1">The sequence shown here is derived from an EMBL/GenBank/DDBJ whole genome shotgun (WGS) entry which is preliminary data.</text>
</comment>
<dbReference type="InterPro" id="IPR014942">
    <property type="entry name" value="AbiEii"/>
</dbReference>
<accession>A0A8J6NYA2</accession>
<proteinExistence type="predicted"/>
<dbReference type="AlphaFoldDB" id="A0A8J6NYA2"/>
<dbReference type="EMBL" id="JACNJH010000243">
    <property type="protein sequence ID" value="MBC8362998.1"/>
    <property type="molecule type" value="Genomic_DNA"/>
</dbReference>
<dbReference type="Pfam" id="PF08843">
    <property type="entry name" value="AbiEii"/>
    <property type="match status" value="1"/>
</dbReference>
<organism evidence="1 2">
    <name type="scientific">Candidatus Desulfatibia profunda</name>
    <dbReference type="NCBI Taxonomy" id="2841695"/>
    <lineage>
        <taxon>Bacteria</taxon>
        <taxon>Pseudomonadati</taxon>
        <taxon>Thermodesulfobacteriota</taxon>
        <taxon>Desulfobacteria</taxon>
        <taxon>Desulfobacterales</taxon>
        <taxon>Desulfobacterales incertae sedis</taxon>
        <taxon>Candidatus Desulfatibia</taxon>
    </lineage>
</organism>
<protein>
    <submittedName>
        <fullName evidence="1">Nucleotidyl transferase AbiEii/AbiGii toxin family protein</fullName>
    </submittedName>
</protein>
<keyword evidence="1" id="KW-0808">Transferase</keyword>